<dbReference type="InterPro" id="IPR013538">
    <property type="entry name" value="ASHA1/2-like_C"/>
</dbReference>
<gene>
    <name evidence="3" type="ORF">GCM10022252_45010</name>
</gene>
<dbReference type="EMBL" id="BAABAQ010000008">
    <property type="protein sequence ID" value="GAA4196924.1"/>
    <property type="molecule type" value="Genomic_DNA"/>
</dbReference>
<name>A0ABP8B3P3_9ACTN</name>
<keyword evidence="4" id="KW-1185">Reference proteome</keyword>
<comment type="similarity">
    <text evidence="1">Belongs to the AHA1 family.</text>
</comment>
<organism evidence="3 4">
    <name type="scientific">Streptosporangium oxazolinicum</name>
    <dbReference type="NCBI Taxonomy" id="909287"/>
    <lineage>
        <taxon>Bacteria</taxon>
        <taxon>Bacillati</taxon>
        <taxon>Actinomycetota</taxon>
        <taxon>Actinomycetes</taxon>
        <taxon>Streptosporangiales</taxon>
        <taxon>Streptosporangiaceae</taxon>
        <taxon>Streptosporangium</taxon>
    </lineage>
</organism>
<proteinExistence type="inferred from homology"/>
<comment type="caution">
    <text evidence="3">The sequence shown here is derived from an EMBL/GenBank/DDBJ whole genome shotgun (WGS) entry which is preliminary data.</text>
</comment>
<evidence type="ECO:0000256" key="1">
    <source>
        <dbReference type="ARBA" id="ARBA00006817"/>
    </source>
</evidence>
<dbReference type="SUPFAM" id="SSF55961">
    <property type="entry name" value="Bet v1-like"/>
    <property type="match status" value="1"/>
</dbReference>
<evidence type="ECO:0000259" key="2">
    <source>
        <dbReference type="Pfam" id="PF08327"/>
    </source>
</evidence>
<accession>A0ABP8B3P3</accession>
<dbReference type="RefSeq" id="WP_344919979.1">
    <property type="nucleotide sequence ID" value="NZ_BAABAQ010000008.1"/>
</dbReference>
<protein>
    <submittedName>
        <fullName evidence="3">SRPBCC domain-containing protein</fullName>
    </submittedName>
</protein>
<dbReference type="CDD" id="cd07814">
    <property type="entry name" value="SRPBCC_CalC_Aha1-like"/>
    <property type="match status" value="1"/>
</dbReference>
<dbReference type="Proteomes" id="UP001501251">
    <property type="component" value="Unassembled WGS sequence"/>
</dbReference>
<feature type="domain" description="Activator of Hsp90 ATPase homologue 1/2-like C-terminal" evidence="2">
    <location>
        <begin position="17"/>
        <end position="148"/>
    </location>
</feature>
<evidence type="ECO:0000313" key="4">
    <source>
        <dbReference type="Proteomes" id="UP001501251"/>
    </source>
</evidence>
<reference evidence="4" key="1">
    <citation type="journal article" date="2019" name="Int. J. Syst. Evol. Microbiol.">
        <title>The Global Catalogue of Microorganisms (GCM) 10K type strain sequencing project: providing services to taxonomists for standard genome sequencing and annotation.</title>
        <authorList>
            <consortium name="The Broad Institute Genomics Platform"/>
            <consortium name="The Broad Institute Genome Sequencing Center for Infectious Disease"/>
            <person name="Wu L."/>
            <person name="Ma J."/>
        </authorList>
    </citation>
    <scope>NUCLEOTIDE SEQUENCE [LARGE SCALE GENOMIC DNA]</scope>
    <source>
        <strain evidence="4">JCM 17388</strain>
    </source>
</reference>
<dbReference type="Pfam" id="PF08327">
    <property type="entry name" value="AHSA1"/>
    <property type="match status" value="1"/>
</dbReference>
<evidence type="ECO:0000313" key="3">
    <source>
        <dbReference type="EMBL" id="GAA4196924.1"/>
    </source>
</evidence>
<dbReference type="Gene3D" id="3.30.530.20">
    <property type="match status" value="1"/>
</dbReference>
<sequence length="151" mass="17602">MTESSSPPEIRVTRTFNAPREKVYEAWTEPERYRQWWGTPDSMEVKMDVRPGGRWSAPIEYEGDEMPFHGYYFEVEKYERLVFSLSNDPDFEAKQAADASQESLSVEFTAVGDKTEMTFIQKSYLPEDQVEEVKAGWNGWFDALEEYLAKA</sequence>
<dbReference type="InterPro" id="IPR023393">
    <property type="entry name" value="START-like_dom_sf"/>
</dbReference>